<organism evidence="3 4">
    <name type="scientific">Cupriavidus laharis</name>
    <dbReference type="NCBI Taxonomy" id="151654"/>
    <lineage>
        <taxon>Bacteria</taxon>
        <taxon>Pseudomonadati</taxon>
        <taxon>Pseudomonadota</taxon>
        <taxon>Betaproteobacteria</taxon>
        <taxon>Burkholderiales</taxon>
        <taxon>Burkholderiaceae</taxon>
        <taxon>Cupriavidus</taxon>
    </lineage>
</organism>
<keyword evidence="1" id="KW-0175">Coiled coil</keyword>
<dbReference type="RefSeq" id="WP_224079855.1">
    <property type="nucleotide sequence ID" value="NZ_CAJZAI010000004.1"/>
</dbReference>
<keyword evidence="2" id="KW-0472">Membrane</keyword>
<sequence>MATDSDDVVELTALLNRVMGEPLAPLRVQADLLQERISKQHSETSKKLNALDGSLDEAHQKMDGLERQINGLKSDLARENGKLSESLDRLHTTSETQQADLLAQLGDLRATSETRQTDLMTQFGSLCATSGTRQAELLAQLDALCTAADSRQADLLAQLGDLRATVDARQTDLLARFDTLRGTSDSQQKGLMARFDAVDRLSVAVDDLGLLQRQQAVTGRDTLTAVQSLLALADRLRAHVGQLDAAIVGQVDTHVERRLSEIRASMQSALETTSAATHGRMRGQWYWLLAIGLLNLAGVAGVAALFLSR</sequence>
<feature type="coiled-coil region" evidence="1">
    <location>
        <begin position="48"/>
        <end position="82"/>
    </location>
</feature>
<keyword evidence="2" id="KW-0812">Transmembrane</keyword>
<dbReference type="Gene3D" id="1.10.287.1490">
    <property type="match status" value="1"/>
</dbReference>
<name>A0ABM8WY23_9BURK</name>
<proteinExistence type="predicted"/>
<keyword evidence="4" id="KW-1185">Reference proteome</keyword>
<comment type="caution">
    <text evidence="3">The sequence shown here is derived from an EMBL/GenBank/DDBJ whole genome shotgun (WGS) entry which is preliminary data.</text>
</comment>
<evidence type="ECO:0000313" key="3">
    <source>
        <dbReference type="EMBL" id="CAG9172464.1"/>
    </source>
</evidence>
<feature type="transmembrane region" description="Helical" evidence="2">
    <location>
        <begin position="285"/>
        <end position="307"/>
    </location>
</feature>
<gene>
    <name evidence="3" type="ORF">LMG23992_02241</name>
</gene>
<dbReference type="Proteomes" id="UP000727654">
    <property type="component" value="Unassembled WGS sequence"/>
</dbReference>
<keyword evidence="2" id="KW-1133">Transmembrane helix</keyword>
<evidence type="ECO:0008006" key="5">
    <source>
        <dbReference type="Google" id="ProtNLM"/>
    </source>
</evidence>
<evidence type="ECO:0000256" key="2">
    <source>
        <dbReference type="SAM" id="Phobius"/>
    </source>
</evidence>
<evidence type="ECO:0000256" key="1">
    <source>
        <dbReference type="SAM" id="Coils"/>
    </source>
</evidence>
<accession>A0ABM8WY23</accession>
<reference evidence="3 4" key="1">
    <citation type="submission" date="2021-08" db="EMBL/GenBank/DDBJ databases">
        <authorList>
            <person name="Peeters C."/>
        </authorList>
    </citation>
    <scope>NUCLEOTIDE SEQUENCE [LARGE SCALE GENOMIC DNA]</scope>
    <source>
        <strain evidence="3 4">LMG 23992</strain>
    </source>
</reference>
<evidence type="ECO:0000313" key="4">
    <source>
        <dbReference type="Proteomes" id="UP000727654"/>
    </source>
</evidence>
<protein>
    <recommendedName>
        <fullName evidence="5">Chromosome partition protein Smc</fullName>
    </recommendedName>
</protein>
<dbReference type="EMBL" id="CAJZAI010000004">
    <property type="protein sequence ID" value="CAG9172464.1"/>
    <property type="molecule type" value="Genomic_DNA"/>
</dbReference>